<evidence type="ECO:0000256" key="7">
    <source>
        <dbReference type="RuleBase" id="RU004447"/>
    </source>
</evidence>
<evidence type="ECO:0000256" key="6">
    <source>
        <dbReference type="ARBA" id="ARBA00023049"/>
    </source>
</evidence>
<dbReference type="Gene3D" id="3.30.830.10">
    <property type="entry name" value="Metalloenzyme, LuxS/M16 peptidase-like"/>
    <property type="match status" value="4"/>
</dbReference>
<gene>
    <name evidence="13" type="primary">LOC100367295</name>
</gene>
<evidence type="ECO:0000313" key="12">
    <source>
        <dbReference type="Proteomes" id="UP000694865"/>
    </source>
</evidence>
<reference evidence="13" key="1">
    <citation type="submission" date="2025-08" db="UniProtKB">
        <authorList>
            <consortium name="RefSeq"/>
        </authorList>
    </citation>
    <scope>IDENTIFICATION</scope>
    <source>
        <tissue evidence="13">Testes</tissue>
    </source>
</reference>
<dbReference type="PANTHER" id="PTHR43690">
    <property type="entry name" value="NARDILYSIN"/>
    <property type="match status" value="1"/>
</dbReference>
<dbReference type="InterPro" id="IPR001431">
    <property type="entry name" value="Pept_M16_Zn_BS"/>
</dbReference>
<dbReference type="InterPro" id="IPR007863">
    <property type="entry name" value="Peptidase_M16_C"/>
</dbReference>
<comment type="similarity">
    <text evidence="1 7">Belongs to the peptidase M16 family.</text>
</comment>
<name>A0ABM0N1A5_SACKO</name>
<evidence type="ECO:0000313" key="13">
    <source>
        <dbReference type="RefSeq" id="XP_006826046.1"/>
    </source>
</evidence>
<evidence type="ECO:0000256" key="5">
    <source>
        <dbReference type="ARBA" id="ARBA00022833"/>
    </source>
</evidence>
<dbReference type="PANTHER" id="PTHR43690:SF18">
    <property type="entry name" value="INSULIN-DEGRADING ENZYME-RELATED"/>
    <property type="match status" value="1"/>
</dbReference>
<organism evidence="12 13">
    <name type="scientific">Saccoglossus kowalevskii</name>
    <name type="common">Acorn worm</name>
    <dbReference type="NCBI Taxonomy" id="10224"/>
    <lineage>
        <taxon>Eukaryota</taxon>
        <taxon>Metazoa</taxon>
        <taxon>Hemichordata</taxon>
        <taxon>Enteropneusta</taxon>
        <taxon>Harrimaniidae</taxon>
        <taxon>Saccoglossus</taxon>
    </lineage>
</organism>
<evidence type="ECO:0000259" key="11">
    <source>
        <dbReference type="Pfam" id="PF16187"/>
    </source>
</evidence>
<evidence type="ECO:0000256" key="4">
    <source>
        <dbReference type="ARBA" id="ARBA00022801"/>
    </source>
</evidence>
<keyword evidence="2" id="KW-0645">Protease</keyword>
<proteinExistence type="inferred from homology"/>
<evidence type="ECO:0000256" key="8">
    <source>
        <dbReference type="SAM" id="MobiDB-lite"/>
    </source>
</evidence>
<dbReference type="InterPro" id="IPR032632">
    <property type="entry name" value="Peptidase_M16_M"/>
</dbReference>
<dbReference type="Pfam" id="PF05193">
    <property type="entry name" value="Peptidase_M16_C"/>
    <property type="match status" value="2"/>
</dbReference>
<dbReference type="Pfam" id="PF00675">
    <property type="entry name" value="Peptidase_M16"/>
    <property type="match status" value="1"/>
</dbReference>
<feature type="region of interest" description="Disordered" evidence="8">
    <location>
        <begin position="35"/>
        <end position="94"/>
    </location>
</feature>
<keyword evidence="5" id="KW-0862">Zinc</keyword>
<feature type="domain" description="Peptidase M16 C-terminal" evidence="10">
    <location>
        <begin position="693"/>
        <end position="875"/>
    </location>
</feature>
<evidence type="ECO:0000259" key="10">
    <source>
        <dbReference type="Pfam" id="PF05193"/>
    </source>
</evidence>
<protein>
    <submittedName>
        <fullName evidence="13">Nardilysin-like</fullName>
    </submittedName>
</protein>
<dbReference type="InterPro" id="IPR011765">
    <property type="entry name" value="Pept_M16_N"/>
</dbReference>
<evidence type="ECO:0000256" key="3">
    <source>
        <dbReference type="ARBA" id="ARBA00022723"/>
    </source>
</evidence>
<keyword evidence="4" id="KW-0378">Hydrolase</keyword>
<dbReference type="InterPro" id="IPR011249">
    <property type="entry name" value="Metalloenz_LuxS/M16"/>
</dbReference>
<keyword evidence="3" id="KW-0479">Metal-binding</keyword>
<feature type="compositionally biased region" description="Acidic residues" evidence="8">
    <location>
        <begin position="41"/>
        <end position="86"/>
    </location>
</feature>
<keyword evidence="6" id="KW-0482">Metalloprotease</keyword>
<dbReference type="Proteomes" id="UP000694865">
    <property type="component" value="Unplaced"/>
</dbReference>
<feature type="domain" description="Peptidase M16 C-terminal" evidence="10">
    <location>
        <begin position="254"/>
        <end position="437"/>
    </location>
</feature>
<feature type="domain" description="Peptidase M16 middle/third" evidence="11">
    <location>
        <begin position="443"/>
        <end position="661"/>
    </location>
</feature>
<dbReference type="GeneID" id="100367295"/>
<dbReference type="PROSITE" id="PS00143">
    <property type="entry name" value="INSULINASE"/>
    <property type="match status" value="1"/>
</dbReference>
<evidence type="ECO:0000256" key="1">
    <source>
        <dbReference type="ARBA" id="ARBA00007261"/>
    </source>
</evidence>
<feature type="domain" description="Peptidase M16 N-terminal" evidence="9">
    <location>
        <begin position="95"/>
        <end position="218"/>
    </location>
</feature>
<dbReference type="SUPFAM" id="SSF63411">
    <property type="entry name" value="LuxS/MPP-like metallohydrolase"/>
    <property type="match status" value="4"/>
</dbReference>
<dbReference type="InterPro" id="IPR050626">
    <property type="entry name" value="Peptidase_M16"/>
</dbReference>
<dbReference type="RefSeq" id="XP_006826046.1">
    <property type="nucleotide sequence ID" value="XM_006825983.1"/>
</dbReference>
<accession>A0ABM0N1A5</accession>
<sequence length="1050" mass="119847">MAEVVKSPNDSREYRVIELENGLTALLISDIKSASEKCTQDDADDEDDDDDSDLSDESCDSEDEDYMEDSDEDEEGVDGGESDEEGGNPRKSAASKSVKMAAAALCIGVGSFSDPTDIPGLAHFLEHMVFMGSKKYPDENSFDDFIKKHGGNDNASTDCERTVFHFEIPTKHFHEGLDRFAQFFISPLMKPDSSDREIEAVDSEFQMSLTSELSRKQQLLGTFAKDDHPMGKFMWGNTKSLKTTPLEREIDVQERLHEFHARMYSSQYMTLAVQSKESLDTLEEWVRDIFSGIPNNGLPKPVFVDAVKPFVTPKFHKLYKVVPVKNIHQLELTWALPSLLQQYRVKPLHYLSWLIGHEGTGSILSLLKQKCLALQLYCGNDETGFEHNTTHAVFSITVQLTDEGYNNVSEVLSIIFQYIAMLQKVGPQERIYSEIKKIEDNDFRFQEQMDAVDYVESIVENMQLYPKEDYLTGDKLMFEYNAEVISEVTDMLTADTVNILLLSKKHDGHCDEIEPWYQTAFTSENIAEDWKHTWHNQEIDARLHLPSPNKFIATDFTLKDADIDDTVYPTKITDTPHGRLWYKRDTKFKVPKGYIYFHLITPLVNVSPRTLVLFDFFVTILEHNLSEMMYAADVAQLTYHFRTEESGLIMKMLGLNEKLPVSREGITGNDVRLSVLQHVKWIPVDKQAVVATVTKDEVLSFVKKFKKNLYIEGLVQGNFTSKEALSFFEVLRTKLCCSTIPSTELPETRIMQLPKNVHCCKVRNFNRDDGNSVITNYYQVGPGNIKLSTLIELLVMRMEEPAFDFLRTKEQLGYVVYVMCRVTFGILGFSVTVNTQATKFSVTHVDNRIDSFLEQFAEILDKMTEAEFETCVNSLINLKQREDLHLGEEVLRNWYEITTGTYVFDRLEKEISELKQTNKQELVLLFRNSITGGTDLRKLSTQIVGSGEYEHHNKPVAKMAEADIIAGSKKQKEELNKITKSKQPDTGLEMHVPAVTEILVNGEVAFPEEDKDIYSLNFLPADENYSSPMITDISKFKKDLLVFPVTKLDH</sequence>
<keyword evidence="12" id="KW-1185">Reference proteome</keyword>
<dbReference type="Pfam" id="PF16187">
    <property type="entry name" value="Peptidase_M16_M"/>
    <property type="match status" value="1"/>
</dbReference>
<evidence type="ECO:0000256" key="2">
    <source>
        <dbReference type="ARBA" id="ARBA00022670"/>
    </source>
</evidence>
<evidence type="ECO:0000259" key="9">
    <source>
        <dbReference type="Pfam" id="PF00675"/>
    </source>
</evidence>